<proteinExistence type="predicted"/>
<protein>
    <submittedName>
        <fullName evidence="1">Uncharacterized protein</fullName>
    </submittedName>
</protein>
<keyword evidence="2" id="KW-1185">Reference proteome</keyword>
<accession>A0A8X6VF19</accession>
<reference evidence="1" key="1">
    <citation type="submission" date="2020-08" db="EMBL/GenBank/DDBJ databases">
        <title>Multicomponent nature underlies the extraordinary mechanical properties of spider dragline silk.</title>
        <authorList>
            <person name="Kono N."/>
            <person name="Nakamura H."/>
            <person name="Mori M."/>
            <person name="Yoshida Y."/>
            <person name="Ohtoshi R."/>
            <person name="Malay A.D."/>
            <person name="Moran D.A.P."/>
            <person name="Tomita M."/>
            <person name="Numata K."/>
            <person name="Arakawa K."/>
        </authorList>
    </citation>
    <scope>NUCLEOTIDE SEQUENCE</scope>
</reference>
<organism evidence="1 2">
    <name type="scientific">Trichonephila clavipes</name>
    <name type="common">Golden silk orbweaver</name>
    <name type="synonym">Nephila clavipes</name>
    <dbReference type="NCBI Taxonomy" id="2585209"/>
    <lineage>
        <taxon>Eukaryota</taxon>
        <taxon>Metazoa</taxon>
        <taxon>Ecdysozoa</taxon>
        <taxon>Arthropoda</taxon>
        <taxon>Chelicerata</taxon>
        <taxon>Arachnida</taxon>
        <taxon>Araneae</taxon>
        <taxon>Araneomorphae</taxon>
        <taxon>Entelegynae</taxon>
        <taxon>Araneoidea</taxon>
        <taxon>Nephilidae</taxon>
        <taxon>Trichonephila</taxon>
    </lineage>
</organism>
<gene>
    <name evidence="1" type="ORF">TNCV_2629281</name>
</gene>
<dbReference type="EMBL" id="BMAU01021296">
    <property type="protein sequence ID" value="GFY10249.1"/>
    <property type="molecule type" value="Genomic_DNA"/>
</dbReference>
<name>A0A8X6VF19_TRICX</name>
<evidence type="ECO:0000313" key="2">
    <source>
        <dbReference type="Proteomes" id="UP000887159"/>
    </source>
</evidence>
<sequence>MCKSRIESKKNISARTAYGQTSCGQNSVAHTVYGKTSKEVKDHPDGSPHRLSNADLKNLRQHSKIVTNTKDGVTETLDEFVVESRKLGCRESGSPDEKMPENDENINVEATVRSSKIPNSEELKAVETTFQYFEQQGALVRNLLSLRS</sequence>
<comment type="caution">
    <text evidence="1">The sequence shown here is derived from an EMBL/GenBank/DDBJ whole genome shotgun (WGS) entry which is preliminary data.</text>
</comment>
<evidence type="ECO:0000313" key="1">
    <source>
        <dbReference type="EMBL" id="GFY10249.1"/>
    </source>
</evidence>
<dbReference type="AlphaFoldDB" id="A0A8X6VF19"/>
<dbReference type="Proteomes" id="UP000887159">
    <property type="component" value="Unassembled WGS sequence"/>
</dbReference>